<dbReference type="EMBL" id="CM010629">
    <property type="protein sequence ID" value="RID75777.1"/>
    <property type="molecule type" value="Genomic_DNA"/>
</dbReference>
<gene>
    <name evidence="2" type="ORF">BRARA_B02805</name>
</gene>
<dbReference type="Proteomes" id="UP000264353">
    <property type="component" value="Chromosome A2"/>
</dbReference>
<evidence type="ECO:0000313" key="2">
    <source>
        <dbReference type="EMBL" id="RID75777.1"/>
    </source>
</evidence>
<feature type="domain" description="VQ" evidence="1">
    <location>
        <begin position="59"/>
        <end position="84"/>
    </location>
</feature>
<proteinExistence type="predicted"/>
<reference evidence="2 3" key="1">
    <citation type="submission" date="2018-06" db="EMBL/GenBank/DDBJ databases">
        <title>WGS assembly of Brassica rapa FPsc.</title>
        <authorList>
            <person name="Bowman J."/>
            <person name="Kohchi T."/>
            <person name="Yamato K."/>
            <person name="Jenkins J."/>
            <person name="Shu S."/>
            <person name="Ishizaki K."/>
            <person name="Yamaoka S."/>
            <person name="Nishihama R."/>
            <person name="Nakamura Y."/>
            <person name="Berger F."/>
            <person name="Adam C."/>
            <person name="Aki S."/>
            <person name="Althoff F."/>
            <person name="Araki T."/>
            <person name="Arteaga-Vazquez M."/>
            <person name="Balasubrmanian S."/>
            <person name="Bauer D."/>
            <person name="Boehm C."/>
            <person name="Briginshaw L."/>
            <person name="Caballero-Perez J."/>
            <person name="Catarino B."/>
            <person name="Chen F."/>
            <person name="Chiyoda S."/>
            <person name="Chovatia M."/>
            <person name="Davies K."/>
            <person name="Delmans M."/>
            <person name="Demura T."/>
            <person name="Dierschke T."/>
            <person name="Dolan L."/>
            <person name="Dorantes-Acosta A."/>
            <person name="Eklund D."/>
            <person name="Florent S."/>
            <person name="Flores-Sandoval E."/>
            <person name="Fujiyama A."/>
            <person name="Fukuzawa H."/>
            <person name="Galik B."/>
            <person name="Grimanelli D."/>
            <person name="Grimwood J."/>
            <person name="Grossniklaus U."/>
            <person name="Hamada T."/>
            <person name="Haseloff J."/>
            <person name="Hetherington A."/>
            <person name="Higo A."/>
            <person name="Hirakawa Y."/>
            <person name="Hundley H."/>
            <person name="Ikeda Y."/>
            <person name="Inoue K."/>
            <person name="Inoue S."/>
            <person name="Ishida S."/>
            <person name="Jia Q."/>
            <person name="Kakita M."/>
            <person name="Kanazawa T."/>
            <person name="Kawai Y."/>
            <person name="Kawashima T."/>
            <person name="Kennedy M."/>
            <person name="Kinose K."/>
            <person name="Kinoshita T."/>
            <person name="Kohara Y."/>
            <person name="Koide E."/>
            <person name="Komatsu K."/>
            <person name="Kopischke S."/>
            <person name="Kubo M."/>
            <person name="Kyozuka J."/>
            <person name="Lagercrantz U."/>
            <person name="Lin S."/>
            <person name="Lindquist E."/>
            <person name="Lipzen A."/>
            <person name="Lu C."/>
            <person name="Luna E."/>
            <person name="Martienssen R."/>
            <person name="Minamino N."/>
            <person name="Mizutani M."/>
            <person name="Mizutani M."/>
            <person name="Mochizuki N."/>
            <person name="Monte I."/>
            <person name="Mosher R."/>
            <person name="Nagasaki H."/>
            <person name="Nakagami H."/>
            <person name="Naramoto S."/>
            <person name="Nishitani K."/>
            <person name="Ohtani M."/>
            <person name="Okamoto T."/>
            <person name="Okumura M."/>
            <person name="Phillips J."/>
            <person name="Pollak B."/>
            <person name="Reinders A."/>
            <person name="Roevekamp M."/>
            <person name="Sano R."/>
            <person name="Sawa S."/>
            <person name="Schmid M."/>
            <person name="Shirakawa M."/>
            <person name="Solano R."/>
            <person name="Spunde A."/>
            <person name="Suetsugu N."/>
            <person name="Sugano S."/>
            <person name="Sugiyama A."/>
            <person name="Sun R."/>
            <person name="Suzuki Y."/>
            <person name="Takenaka M."/>
            <person name="Takezawa D."/>
            <person name="Tomogane H."/>
            <person name="Tsuzuki M."/>
            <person name="Ueda T."/>
            <person name="Umeda M."/>
            <person name="Ward J."/>
            <person name="Watanabe Y."/>
            <person name="Yazaki K."/>
            <person name="Yokoyama R."/>
            <person name="Yoshitake Y."/>
            <person name="Yotsui I."/>
            <person name="Zachgo S."/>
            <person name="Schmutz J."/>
        </authorList>
    </citation>
    <scope>NUCLEOTIDE SEQUENCE [LARGE SCALE GENOMIC DNA]</scope>
    <source>
        <strain evidence="3">cv. B-3</strain>
    </source>
</reference>
<protein>
    <recommendedName>
        <fullName evidence="1">VQ domain-containing protein</fullName>
    </recommendedName>
</protein>
<evidence type="ECO:0000313" key="3">
    <source>
        <dbReference type="Proteomes" id="UP000264353"/>
    </source>
</evidence>
<name>A0A398ADC2_BRACM</name>
<evidence type="ECO:0000259" key="1">
    <source>
        <dbReference type="Pfam" id="PF05678"/>
    </source>
</evidence>
<organism evidence="2 3">
    <name type="scientific">Brassica campestris</name>
    <name type="common">Field mustard</name>
    <dbReference type="NCBI Taxonomy" id="3711"/>
    <lineage>
        <taxon>Eukaryota</taxon>
        <taxon>Viridiplantae</taxon>
        <taxon>Streptophyta</taxon>
        <taxon>Embryophyta</taxon>
        <taxon>Tracheophyta</taxon>
        <taxon>Spermatophyta</taxon>
        <taxon>Magnoliopsida</taxon>
        <taxon>eudicotyledons</taxon>
        <taxon>Gunneridae</taxon>
        <taxon>Pentapetalae</taxon>
        <taxon>rosids</taxon>
        <taxon>malvids</taxon>
        <taxon>Brassicales</taxon>
        <taxon>Brassicaceae</taxon>
        <taxon>Brassiceae</taxon>
        <taxon>Brassica</taxon>
    </lineage>
</organism>
<accession>A0A398ADC2</accession>
<dbReference type="Pfam" id="PF05678">
    <property type="entry name" value="VQ"/>
    <property type="match status" value="1"/>
</dbReference>
<sequence length="211" mass="23857">MNNNNFKADQCISLHNDHHQLLQLTDPSINDVVKTSSSEFLIVREAVRRRRSFKGSRRTMPTTLLKANPSNFRALVQKYTGRSTGIDVSSGRKGPVTLDFRSPASVLKEVIFPSSGDLQNHDCATYRHGGYGESHVTCEREGTKAASYQMGQLCNDYMVCGGYDDHGHHDNHDEGDLVREYLENSSFNGVNCDDFYHDTVLLEEFMRDLDF</sequence>
<dbReference type="InterPro" id="IPR008889">
    <property type="entry name" value="VQ"/>
</dbReference>
<dbReference type="AlphaFoldDB" id="A0A398ADC2"/>